<dbReference type="VEuPathDB" id="FungiDB:BD410DRAFT_808229"/>
<evidence type="ECO:0000313" key="2">
    <source>
        <dbReference type="EMBL" id="TDL16322.1"/>
    </source>
</evidence>
<gene>
    <name evidence="2" type="ORF">BD410DRAFT_808229</name>
</gene>
<protein>
    <submittedName>
        <fullName evidence="2">Uncharacterized protein</fullName>
    </submittedName>
</protein>
<evidence type="ECO:0000313" key="3">
    <source>
        <dbReference type="Proteomes" id="UP000294933"/>
    </source>
</evidence>
<dbReference type="AlphaFoldDB" id="A0A4Y7PN96"/>
<proteinExistence type="predicted"/>
<keyword evidence="3" id="KW-1185">Reference proteome</keyword>
<dbReference type="Proteomes" id="UP000294933">
    <property type="component" value="Unassembled WGS sequence"/>
</dbReference>
<dbReference type="OrthoDB" id="286814at2759"/>
<sequence>MVEHSATASLLIICKPFRSHLVGYIHVPLALVSPPIAILQADLLNAYSKDLVRADWRVGPGVDQEITLIQAGMVSSDSIKKIMFKRFLEPPHSIRRKLELEDLRLLEQLNVHSAFDASTSDDGTVYENTYSCPRTVSTLTAQTLTALILASKFLHDRCYSSRAWMKLSGLPPREVNKGAIAAEPLDTPDKDRNPHARRRRRGCSRFQAHRCRTSALARDQSLVDPPCTLEGRDGPEEALLQNSRSIPVPSPTPRALNADTCPRCACARPCQCSASWMGRRHAEVRRPSHRKTITLEVRSSDTIGNVKAKIHFAVTGATPMLAFHPPPSLTDSNLDTPNTQYAAWARMSLARHHRTPIPSEECSNAGREED</sequence>
<feature type="region of interest" description="Disordered" evidence="1">
    <location>
        <begin position="178"/>
        <end position="201"/>
    </location>
</feature>
<name>A0A4Y7PN96_9AGAM</name>
<evidence type="ECO:0000256" key="1">
    <source>
        <dbReference type="SAM" id="MobiDB-lite"/>
    </source>
</evidence>
<dbReference type="CDD" id="cd20557">
    <property type="entry name" value="CYCLIN_ScPCL1-like"/>
    <property type="match status" value="1"/>
</dbReference>
<dbReference type="Gene3D" id="1.10.472.10">
    <property type="entry name" value="Cyclin-like"/>
    <property type="match status" value="1"/>
</dbReference>
<accession>A0A4Y7PN96</accession>
<reference evidence="2 3" key="1">
    <citation type="submission" date="2018-06" db="EMBL/GenBank/DDBJ databases">
        <title>A transcriptomic atlas of mushroom development highlights an independent origin of complex multicellularity.</title>
        <authorList>
            <consortium name="DOE Joint Genome Institute"/>
            <person name="Krizsan K."/>
            <person name="Almasi E."/>
            <person name="Merenyi Z."/>
            <person name="Sahu N."/>
            <person name="Viragh M."/>
            <person name="Koszo T."/>
            <person name="Mondo S."/>
            <person name="Kiss B."/>
            <person name="Balint B."/>
            <person name="Kues U."/>
            <person name="Barry K."/>
            <person name="Hegedus J.C."/>
            <person name="Henrissat B."/>
            <person name="Johnson J."/>
            <person name="Lipzen A."/>
            <person name="Ohm R."/>
            <person name="Nagy I."/>
            <person name="Pangilinan J."/>
            <person name="Yan J."/>
            <person name="Xiong Y."/>
            <person name="Grigoriev I.V."/>
            <person name="Hibbett D.S."/>
            <person name="Nagy L.G."/>
        </authorList>
    </citation>
    <scope>NUCLEOTIDE SEQUENCE [LARGE SCALE GENOMIC DNA]</scope>
    <source>
        <strain evidence="2 3">SZMC22713</strain>
    </source>
</reference>
<organism evidence="2 3">
    <name type="scientific">Rickenella mellea</name>
    <dbReference type="NCBI Taxonomy" id="50990"/>
    <lineage>
        <taxon>Eukaryota</taxon>
        <taxon>Fungi</taxon>
        <taxon>Dikarya</taxon>
        <taxon>Basidiomycota</taxon>
        <taxon>Agaricomycotina</taxon>
        <taxon>Agaricomycetes</taxon>
        <taxon>Hymenochaetales</taxon>
        <taxon>Rickenellaceae</taxon>
        <taxon>Rickenella</taxon>
    </lineage>
</organism>
<dbReference type="Gene3D" id="3.10.20.90">
    <property type="entry name" value="Phosphatidylinositol 3-kinase Catalytic Subunit, Chain A, domain 1"/>
    <property type="match status" value="1"/>
</dbReference>
<dbReference type="EMBL" id="ML170246">
    <property type="protein sequence ID" value="TDL16322.1"/>
    <property type="molecule type" value="Genomic_DNA"/>
</dbReference>